<keyword evidence="4" id="KW-0503">Monooxygenase</keyword>
<evidence type="ECO:0000256" key="4">
    <source>
        <dbReference type="ARBA" id="ARBA00023033"/>
    </source>
</evidence>
<gene>
    <name evidence="6" type="ORF">SAMN06265360_103186</name>
</gene>
<dbReference type="GO" id="GO:0046306">
    <property type="term" value="P:alkanesulfonate catabolic process"/>
    <property type="evidence" value="ECO:0007669"/>
    <property type="project" value="TreeGrafter"/>
</dbReference>
<keyword evidence="7" id="KW-1185">Reference proteome</keyword>
<dbReference type="Proteomes" id="UP000198348">
    <property type="component" value="Unassembled WGS sequence"/>
</dbReference>
<sequence length="289" mass="31788">MHGTIGSAARFYSDMKFGVATFVTDNGIRPGSLGRALEDRGFDSLFLAEHSYIPASRESPYPGGGEMPWMYYRTLDPFVALSAAASTTRNLLVGTGIALLVQRDPLHTAKEVASLDQVSEGRAVFGVGVGWNREEMRNHGTDPSMRGALLNEQLAAVTRLWTEDEAEFRGKLVDFERVHARPKPVQRPHPPIYIGGESAAALRRLDEHGDGWLPRPDTAPEEIARVRASFAAQGRELPVTIFGAGVDEDLLARWAEAGVDRVTFLLRTRREDETLAELDGLAEVAARHR</sequence>
<dbReference type="PANTHER" id="PTHR42847">
    <property type="entry name" value="ALKANESULFONATE MONOOXYGENASE"/>
    <property type="match status" value="1"/>
</dbReference>
<evidence type="ECO:0000259" key="5">
    <source>
        <dbReference type="Pfam" id="PF00296"/>
    </source>
</evidence>
<proteinExistence type="predicted"/>
<dbReference type="NCBIfam" id="TIGR03619">
    <property type="entry name" value="F420_Rv2161c"/>
    <property type="match status" value="1"/>
</dbReference>
<dbReference type="GO" id="GO:0008726">
    <property type="term" value="F:alkanesulfonate monooxygenase activity"/>
    <property type="evidence" value="ECO:0007669"/>
    <property type="project" value="TreeGrafter"/>
</dbReference>
<name>A0A238VPE2_9PSEU</name>
<dbReference type="EMBL" id="FZNW01000003">
    <property type="protein sequence ID" value="SNR36051.1"/>
    <property type="molecule type" value="Genomic_DNA"/>
</dbReference>
<keyword evidence="2" id="KW-0288">FMN</keyword>
<protein>
    <submittedName>
        <fullName evidence="6">Probable F420-dependent oxidoreductase, Rv2161c family</fullName>
    </submittedName>
</protein>
<keyword evidence="1" id="KW-0285">Flavoprotein</keyword>
<dbReference type="AlphaFoldDB" id="A0A238VPE2"/>
<dbReference type="SUPFAM" id="SSF51679">
    <property type="entry name" value="Bacterial luciferase-like"/>
    <property type="match status" value="1"/>
</dbReference>
<dbReference type="Pfam" id="PF00296">
    <property type="entry name" value="Bac_luciferase"/>
    <property type="match status" value="1"/>
</dbReference>
<dbReference type="InterPro" id="IPR011251">
    <property type="entry name" value="Luciferase-like_dom"/>
</dbReference>
<dbReference type="Gene3D" id="3.20.20.30">
    <property type="entry name" value="Luciferase-like domain"/>
    <property type="match status" value="1"/>
</dbReference>
<evidence type="ECO:0000256" key="2">
    <source>
        <dbReference type="ARBA" id="ARBA00022643"/>
    </source>
</evidence>
<evidence type="ECO:0000256" key="1">
    <source>
        <dbReference type="ARBA" id="ARBA00022630"/>
    </source>
</evidence>
<dbReference type="InterPro" id="IPR050172">
    <property type="entry name" value="SsuD_RutA_monooxygenase"/>
</dbReference>
<evidence type="ECO:0000313" key="7">
    <source>
        <dbReference type="Proteomes" id="UP000198348"/>
    </source>
</evidence>
<keyword evidence="3" id="KW-0560">Oxidoreductase</keyword>
<evidence type="ECO:0000313" key="6">
    <source>
        <dbReference type="EMBL" id="SNR36051.1"/>
    </source>
</evidence>
<feature type="domain" description="Luciferase-like" evidence="5">
    <location>
        <begin position="33"/>
        <end position="242"/>
    </location>
</feature>
<dbReference type="InterPro" id="IPR019921">
    <property type="entry name" value="Lucif-like_OxRdtase_Rv2161c"/>
</dbReference>
<evidence type="ECO:0000256" key="3">
    <source>
        <dbReference type="ARBA" id="ARBA00023002"/>
    </source>
</evidence>
<organism evidence="6 7">
    <name type="scientific">Haloechinothrix alba</name>
    <dbReference type="NCBI Taxonomy" id="664784"/>
    <lineage>
        <taxon>Bacteria</taxon>
        <taxon>Bacillati</taxon>
        <taxon>Actinomycetota</taxon>
        <taxon>Actinomycetes</taxon>
        <taxon>Pseudonocardiales</taxon>
        <taxon>Pseudonocardiaceae</taxon>
        <taxon>Haloechinothrix</taxon>
    </lineage>
</organism>
<reference evidence="6 7" key="1">
    <citation type="submission" date="2017-06" db="EMBL/GenBank/DDBJ databases">
        <authorList>
            <person name="Kim H.J."/>
            <person name="Triplett B.A."/>
        </authorList>
    </citation>
    <scope>NUCLEOTIDE SEQUENCE [LARGE SCALE GENOMIC DNA]</scope>
    <source>
        <strain evidence="6 7">DSM 45207</strain>
    </source>
</reference>
<dbReference type="PANTHER" id="PTHR42847:SF4">
    <property type="entry name" value="ALKANESULFONATE MONOOXYGENASE-RELATED"/>
    <property type="match status" value="1"/>
</dbReference>
<dbReference type="InterPro" id="IPR036661">
    <property type="entry name" value="Luciferase-like_sf"/>
</dbReference>
<accession>A0A238VPE2</accession>